<gene>
    <name evidence="2" type="ORF">DM813_17890</name>
</gene>
<keyword evidence="1" id="KW-0472">Membrane</keyword>
<dbReference type="Proteomes" id="UP000288983">
    <property type="component" value="Unassembled WGS sequence"/>
</dbReference>
<evidence type="ECO:0000313" key="2">
    <source>
        <dbReference type="EMBL" id="RWU21081.1"/>
    </source>
</evidence>
<feature type="transmembrane region" description="Helical" evidence="1">
    <location>
        <begin position="12"/>
        <end position="30"/>
    </location>
</feature>
<sequence length="86" mass="8973">MNLVMLADYGSVAFGAISAFCWLAAAIVKVDPPENLRGKPDGDYWDGIVVNGADLIKTLRAQARWNSAAAIAAAIGAILLIVSKTA</sequence>
<accession>A0A443ZPP4</accession>
<name>A0A443ZPP4_9PSED</name>
<evidence type="ECO:0000313" key="3">
    <source>
        <dbReference type="Proteomes" id="UP000288983"/>
    </source>
</evidence>
<reference evidence="2 3" key="1">
    <citation type="submission" date="2018-06" db="EMBL/GenBank/DDBJ databases">
        <title>Bacteria isolated from soil of Wuhan.</title>
        <authorList>
            <person name="Wei X."/>
            <person name="Chunhua H."/>
        </authorList>
    </citation>
    <scope>NUCLEOTIDE SEQUENCE [LARGE SCALE GENOMIC DNA]</scope>
    <source>
        <strain evidence="3">xwS2</strain>
    </source>
</reference>
<protein>
    <recommendedName>
        <fullName evidence="4">DUF1772 domain-containing protein</fullName>
    </recommendedName>
</protein>
<dbReference type="OrthoDB" id="9959484at2"/>
<evidence type="ECO:0000256" key="1">
    <source>
        <dbReference type="SAM" id="Phobius"/>
    </source>
</evidence>
<organism evidence="2 3">
    <name type="scientific">Pseudomonas alkylphenolica</name>
    <dbReference type="NCBI Taxonomy" id="237609"/>
    <lineage>
        <taxon>Bacteria</taxon>
        <taxon>Pseudomonadati</taxon>
        <taxon>Pseudomonadota</taxon>
        <taxon>Gammaproteobacteria</taxon>
        <taxon>Pseudomonadales</taxon>
        <taxon>Pseudomonadaceae</taxon>
        <taxon>Pseudomonas</taxon>
    </lineage>
</organism>
<feature type="transmembrane region" description="Helical" evidence="1">
    <location>
        <begin position="65"/>
        <end position="83"/>
    </location>
</feature>
<dbReference type="AlphaFoldDB" id="A0A443ZPP4"/>
<dbReference type="RefSeq" id="WP_128324680.1">
    <property type="nucleotide sequence ID" value="NZ_JADUCM010000001.1"/>
</dbReference>
<proteinExistence type="predicted"/>
<keyword evidence="1" id="KW-0812">Transmembrane</keyword>
<evidence type="ECO:0008006" key="4">
    <source>
        <dbReference type="Google" id="ProtNLM"/>
    </source>
</evidence>
<comment type="caution">
    <text evidence="2">The sequence shown here is derived from an EMBL/GenBank/DDBJ whole genome shotgun (WGS) entry which is preliminary data.</text>
</comment>
<dbReference type="EMBL" id="QJRG01000047">
    <property type="protein sequence ID" value="RWU21081.1"/>
    <property type="molecule type" value="Genomic_DNA"/>
</dbReference>
<keyword evidence="1" id="KW-1133">Transmembrane helix</keyword>